<keyword evidence="3" id="KW-0472">Membrane</keyword>
<reference evidence="5 6" key="1">
    <citation type="journal article" date="2013" name="Genome Announc.">
        <title>Draft Genome Sequence of 'Candidatus Halobonum tyrrellensis' Strain G22, Isolated from the Hypersaline Waters of Lake Tyrrell, Australia.</title>
        <authorList>
            <person name="Ugalde J.A."/>
            <person name="Narasingarao P."/>
            <person name="Kuo S."/>
            <person name="Podell S."/>
            <person name="Allen E.E."/>
        </authorList>
    </citation>
    <scope>NUCLEOTIDE SEQUENCE [LARGE SCALE GENOMIC DNA]</scope>
    <source>
        <strain evidence="5 6">G22</strain>
    </source>
</reference>
<evidence type="ECO:0000313" key="5">
    <source>
        <dbReference type="EMBL" id="ESP88496.1"/>
    </source>
</evidence>
<comment type="caution">
    <text evidence="5">The sequence shown here is derived from an EMBL/GenBank/DDBJ whole genome shotgun (WGS) entry which is preliminary data.</text>
</comment>
<keyword evidence="6" id="KW-1185">Reference proteome</keyword>
<keyword evidence="3" id="KW-1133">Transmembrane helix</keyword>
<evidence type="ECO:0000256" key="1">
    <source>
        <dbReference type="SAM" id="Coils"/>
    </source>
</evidence>
<dbReference type="Pfam" id="PF14257">
    <property type="entry name" value="DUF4349"/>
    <property type="match status" value="1"/>
</dbReference>
<evidence type="ECO:0000256" key="2">
    <source>
        <dbReference type="SAM" id="MobiDB-lite"/>
    </source>
</evidence>
<feature type="coiled-coil region" evidence="1">
    <location>
        <begin position="153"/>
        <end position="217"/>
    </location>
</feature>
<dbReference type="STRING" id="1324957.K933_08552"/>
<dbReference type="EMBL" id="ASGZ01000028">
    <property type="protein sequence ID" value="ESP88496.1"/>
    <property type="molecule type" value="Genomic_DNA"/>
</dbReference>
<dbReference type="InterPro" id="IPR025645">
    <property type="entry name" value="DUF4349"/>
</dbReference>
<keyword evidence="3" id="KW-0812">Transmembrane</keyword>
<dbReference type="AlphaFoldDB" id="V4GTQ2"/>
<evidence type="ECO:0000313" key="6">
    <source>
        <dbReference type="Proteomes" id="UP000017840"/>
    </source>
</evidence>
<protein>
    <recommendedName>
        <fullName evidence="4">DUF4349 domain-containing protein</fullName>
    </recommendedName>
</protein>
<keyword evidence="1" id="KW-0175">Coiled coil</keyword>
<evidence type="ECO:0000256" key="3">
    <source>
        <dbReference type="SAM" id="Phobius"/>
    </source>
</evidence>
<name>V4GTQ2_9EURY</name>
<organism evidence="5 6">
    <name type="scientific">Candidatus Halobonum tyrrellensis G22</name>
    <dbReference type="NCBI Taxonomy" id="1324957"/>
    <lineage>
        <taxon>Archaea</taxon>
        <taxon>Methanobacteriati</taxon>
        <taxon>Methanobacteriota</taxon>
        <taxon>Stenosarchaea group</taxon>
        <taxon>Halobacteria</taxon>
        <taxon>Halobacteriales</taxon>
        <taxon>Haloferacaceae</taxon>
        <taxon>Candidatus Halobonum</taxon>
    </lineage>
</organism>
<feature type="transmembrane region" description="Helical" evidence="3">
    <location>
        <begin position="271"/>
        <end position="290"/>
    </location>
</feature>
<feature type="region of interest" description="Disordered" evidence="2">
    <location>
        <begin position="42"/>
        <end position="67"/>
    </location>
</feature>
<proteinExistence type="predicted"/>
<dbReference type="Proteomes" id="UP000017840">
    <property type="component" value="Unassembled WGS sequence"/>
</dbReference>
<accession>V4GTQ2</accession>
<sequence>MCCVLLLVLAGCSGGGDGAGGGVAQRGGSEDLAATATAAPEDTAAADATGAGGEEGTAGDATGAQVQRQDRQLIRTATVRLRVDDYEAARANLTELAASTGGYVSESTENVNGEGNRTWTEGRVVLRVPAGNYSGAMEAVTAQGEVVSRTEGTQDVTEQVVDLQARLDSLEAERDRLRELYQRANDTEEVLAVQRELSDVQTEIERVEARLQSLQRRVTYSTITVELFEPSPDYEPPETSAWYDTPLVEAFLSSIDGVVVLARSAVVLTAYALPYAIAVGVPLTLLALLYRRRADLV</sequence>
<feature type="domain" description="DUF4349" evidence="4">
    <location>
        <begin position="71"/>
        <end position="285"/>
    </location>
</feature>
<evidence type="ECO:0000259" key="4">
    <source>
        <dbReference type="Pfam" id="PF14257"/>
    </source>
</evidence>
<dbReference type="eggNOG" id="arCOG04609">
    <property type="taxonomic scope" value="Archaea"/>
</dbReference>
<gene>
    <name evidence="5" type="ORF">K933_08552</name>
</gene>